<evidence type="ECO:0000313" key="5">
    <source>
        <dbReference type="EMBL" id="MEH0098206.1"/>
    </source>
</evidence>
<dbReference type="EMBL" id="JBAKBE010000012">
    <property type="protein sequence ID" value="MEH0098206.1"/>
    <property type="molecule type" value="Genomic_DNA"/>
</dbReference>
<reference evidence="5 6" key="1">
    <citation type="submission" date="2024-02" db="EMBL/GenBank/DDBJ databases">
        <title>A new putative Pannonibacter species isolated from two cases of bloodstream infections in paediatric patients.</title>
        <authorList>
            <person name="Castellana S."/>
            <person name="De Laurentiis V."/>
            <person name="Grassi M."/>
            <person name="De Leonardis F."/>
            <person name="Mosca A."/>
            <person name="De Carlo C."/>
            <person name="Sparapano E."/>
            <person name="Ronga L."/>
            <person name="Santacroce L."/>
            <person name="Chironna M."/>
            <person name="De Robertis A."/>
            <person name="Bianco A."/>
            <person name="Del Sambro L."/>
            <person name="Capozzi L."/>
            <person name="Parisi A."/>
        </authorList>
    </citation>
    <scope>NUCLEOTIDE SEQUENCE [LARGE SCALE GENOMIC DNA]</scope>
    <source>
        <strain evidence="5 6">Pt2</strain>
    </source>
</reference>
<dbReference type="Pfam" id="PF02049">
    <property type="entry name" value="FliE"/>
    <property type="match status" value="1"/>
</dbReference>
<keyword evidence="5" id="KW-0282">Flagellum</keyword>
<dbReference type="Proteomes" id="UP001380822">
    <property type="component" value="Unassembled WGS sequence"/>
</dbReference>
<evidence type="ECO:0000256" key="3">
    <source>
        <dbReference type="ARBA" id="ARBA00023143"/>
    </source>
</evidence>
<comment type="similarity">
    <text evidence="2 4">Belongs to the FliE family.</text>
</comment>
<comment type="caution">
    <text evidence="5">The sequence shown here is derived from an EMBL/GenBank/DDBJ whole genome shotgun (WGS) entry which is preliminary data.</text>
</comment>
<protein>
    <recommendedName>
        <fullName evidence="4">Flagellar hook-basal body complex protein FliE</fullName>
    </recommendedName>
</protein>
<evidence type="ECO:0000256" key="4">
    <source>
        <dbReference type="HAMAP-Rule" id="MF_00724"/>
    </source>
</evidence>
<evidence type="ECO:0000256" key="1">
    <source>
        <dbReference type="ARBA" id="ARBA00004117"/>
    </source>
</evidence>
<keyword evidence="5" id="KW-0966">Cell projection</keyword>
<gene>
    <name evidence="4" type="primary">fliE</name>
    <name evidence="5" type="ORF">V6L76_18230</name>
</gene>
<keyword evidence="6" id="KW-1185">Reference proteome</keyword>
<organism evidence="5 6">
    <name type="scientific">Pannonibacter anstelovis</name>
    <dbReference type="NCBI Taxonomy" id="3121537"/>
    <lineage>
        <taxon>Bacteria</taxon>
        <taxon>Pseudomonadati</taxon>
        <taxon>Pseudomonadota</taxon>
        <taxon>Alphaproteobacteria</taxon>
        <taxon>Hyphomicrobiales</taxon>
        <taxon>Stappiaceae</taxon>
        <taxon>Pannonibacter</taxon>
    </lineage>
</organism>
<dbReference type="InterPro" id="IPR001624">
    <property type="entry name" value="FliE"/>
</dbReference>
<dbReference type="HAMAP" id="MF_00724">
    <property type="entry name" value="FliE"/>
    <property type="match status" value="1"/>
</dbReference>
<dbReference type="RefSeq" id="WP_334252828.1">
    <property type="nucleotide sequence ID" value="NZ_JBAKBE010000012.1"/>
</dbReference>
<evidence type="ECO:0000313" key="6">
    <source>
        <dbReference type="Proteomes" id="UP001380822"/>
    </source>
</evidence>
<proteinExistence type="inferred from homology"/>
<keyword evidence="5" id="KW-0969">Cilium</keyword>
<comment type="subcellular location">
    <subcellularLocation>
        <location evidence="1 4">Bacterial flagellum basal body</location>
    </subcellularLocation>
</comment>
<name>A0ABU7ZT68_9HYPH</name>
<evidence type="ECO:0000256" key="2">
    <source>
        <dbReference type="ARBA" id="ARBA00009272"/>
    </source>
</evidence>
<accession>A0ABU7ZT68</accession>
<keyword evidence="3 4" id="KW-0975">Bacterial flagellum</keyword>
<dbReference type="PANTHER" id="PTHR34653">
    <property type="match status" value="1"/>
</dbReference>
<dbReference type="PANTHER" id="PTHR34653:SF1">
    <property type="entry name" value="FLAGELLAR HOOK-BASAL BODY COMPLEX PROTEIN FLIE"/>
    <property type="match status" value="1"/>
</dbReference>
<sequence>MIDQISAIKSAGDGITSQVSQTRYVAGGVPLGGAAPANAVPEVSFTDTMASVTQEAIERVKEGEAVSIAGISGKASAQQVVEAVMAAEASLQTAIAIRDKVVSAYQEVSRMAI</sequence>